<feature type="signal peptide" evidence="1">
    <location>
        <begin position="1"/>
        <end position="16"/>
    </location>
</feature>
<evidence type="ECO:0000313" key="2">
    <source>
        <dbReference type="EMBL" id="KAK0439213.1"/>
    </source>
</evidence>
<dbReference type="AlphaFoldDB" id="A0AA39JEN6"/>
<name>A0AA39JEN6_9AGAR</name>
<evidence type="ECO:0000313" key="3">
    <source>
        <dbReference type="Proteomes" id="UP001175226"/>
    </source>
</evidence>
<feature type="chain" id="PRO_5041329283" evidence="1">
    <location>
        <begin position="17"/>
        <end position="73"/>
    </location>
</feature>
<protein>
    <submittedName>
        <fullName evidence="2">Uncharacterized protein</fullName>
    </submittedName>
</protein>
<keyword evidence="3" id="KW-1185">Reference proteome</keyword>
<accession>A0AA39JEN6</accession>
<keyword evidence="1" id="KW-0732">Signal</keyword>
<organism evidence="2 3">
    <name type="scientific">Armillaria borealis</name>
    <dbReference type="NCBI Taxonomy" id="47425"/>
    <lineage>
        <taxon>Eukaryota</taxon>
        <taxon>Fungi</taxon>
        <taxon>Dikarya</taxon>
        <taxon>Basidiomycota</taxon>
        <taxon>Agaricomycotina</taxon>
        <taxon>Agaricomycetes</taxon>
        <taxon>Agaricomycetidae</taxon>
        <taxon>Agaricales</taxon>
        <taxon>Marasmiineae</taxon>
        <taxon>Physalacriaceae</taxon>
        <taxon>Armillaria</taxon>
    </lineage>
</organism>
<comment type="caution">
    <text evidence="2">The sequence shown here is derived from an EMBL/GenBank/DDBJ whole genome shotgun (WGS) entry which is preliminary data.</text>
</comment>
<sequence>MIRLFVVSLLSTFLLTFLLRPHFQPPPPHNNSVSSSEATFGLIKVGILGKSVFNSNADLSRRGYHFEALVPAE</sequence>
<reference evidence="2" key="1">
    <citation type="submission" date="2023-06" db="EMBL/GenBank/DDBJ databases">
        <authorList>
            <consortium name="Lawrence Berkeley National Laboratory"/>
            <person name="Ahrendt S."/>
            <person name="Sahu N."/>
            <person name="Indic B."/>
            <person name="Wong-Bajracharya J."/>
            <person name="Merenyi Z."/>
            <person name="Ke H.-M."/>
            <person name="Monk M."/>
            <person name="Kocsube S."/>
            <person name="Drula E."/>
            <person name="Lipzen A."/>
            <person name="Balint B."/>
            <person name="Henrissat B."/>
            <person name="Andreopoulos B."/>
            <person name="Martin F.M."/>
            <person name="Harder C.B."/>
            <person name="Rigling D."/>
            <person name="Ford K.L."/>
            <person name="Foster G.D."/>
            <person name="Pangilinan J."/>
            <person name="Papanicolaou A."/>
            <person name="Barry K."/>
            <person name="LaButti K."/>
            <person name="Viragh M."/>
            <person name="Koriabine M."/>
            <person name="Yan M."/>
            <person name="Riley R."/>
            <person name="Champramary S."/>
            <person name="Plett K.L."/>
            <person name="Tsai I.J."/>
            <person name="Slot J."/>
            <person name="Sipos G."/>
            <person name="Plett J."/>
            <person name="Nagy L.G."/>
            <person name="Grigoriev I.V."/>
        </authorList>
    </citation>
    <scope>NUCLEOTIDE SEQUENCE</scope>
    <source>
        <strain evidence="2">FPL87.14</strain>
    </source>
</reference>
<proteinExistence type="predicted"/>
<gene>
    <name evidence="2" type="ORF">EV421DRAFT_1821879</name>
</gene>
<evidence type="ECO:0000256" key="1">
    <source>
        <dbReference type="SAM" id="SignalP"/>
    </source>
</evidence>
<dbReference type="EMBL" id="JAUEPT010000039">
    <property type="protein sequence ID" value="KAK0439213.1"/>
    <property type="molecule type" value="Genomic_DNA"/>
</dbReference>
<dbReference type="Proteomes" id="UP001175226">
    <property type="component" value="Unassembled WGS sequence"/>
</dbReference>